<dbReference type="CDD" id="cd10918">
    <property type="entry name" value="CE4_NodB_like_5s_6s"/>
    <property type="match status" value="1"/>
</dbReference>
<dbReference type="InterPro" id="IPR051398">
    <property type="entry name" value="Polysacch_Deacetylase"/>
</dbReference>
<dbReference type="PANTHER" id="PTHR34216">
    <property type="match status" value="1"/>
</dbReference>
<evidence type="ECO:0000256" key="2">
    <source>
        <dbReference type="ARBA" id="ARBA00022729"/>
    </source>
</evidence>
<sequence>MKITLTNILKAIMAYGLIISGSVNRAKNKALQGNYILGIYFHDPSYKEFKNTINWLKKNNFQFITPQQLTQIIQKKQEIPKGAVIITVDDGWRDNEKNMVALAEKFEIPITIFVSTEPVENGTYWWSKVLQAKKNHFNKAPSVQELKKLPNEERLFQIEKLKQDNVNGQNYRDAMDIDQIKRISKSKYVHIGGHTHTHPILPNCSYNQVYEELELSKKKLESWTNKEITTFAYPNGDYSFREISILKKLDYQLAFTCEPEKINPHNISNPYLIPRFAFLEGASQAENICRIMGLWQPLRDKFRAIFSNQPVVYSEYKYKNKSV</sequence>
<dbReference type="EC" id="3.-.-.-" evidence="4"/>
<keyword evidence="4" id="KW-0378">Hydrolase</keyword>
<protein>
    <submittedName>
        <fullName evidence="4">Polysaccharide deacetylase family protein</fullName>
        <ecNumber evidence="4">3.-.-.-</ecNumber>
    </submittedName>
</protein>
<dbReference type="PANTHER" id="PTHR34216:SF3">
    <property type="entry name" value="POLY-BETA-1,6-N-ACETYL-D-GLUCOSAMINE N-DEACETYLASE"/>
    <property type="match status" value="1"/>
</dbReference>
<evidence type="ECO:0000256" key="1">
    <source>
        <dbReference type="ARBA" id="ARBA00004613"/>
    </source>
</evidence>
<keyword evidence="2" id="KW-0732">Signal</keyword>
<evidence type="ECO:0000313" key="5">
    <source>
        <dbReference type="Proteomes" id="UP001589654"/>
    </source>
</evidence>
<dbReference type="RefSeq" id="WP_290249752.1">
    <property type="nucleotide sequence ID" value="NZ_JAUFQT010000002.1"/>
</dbReference>
<gene>
    <name evidence="4" type="ORF">ACFFUR_00250</name>
</gene>
<proteinExistence type="predicted"/>
<dbReference type="InterPro" id="IPR002509">
    <property type="entry name" value="NODB_dom"/>
</dbReference>
<accession>A0ABV5J086</accession>
<evidence type="ECO:0000259" key="3">
    <source>
        <dbReference type="PROSITE" id="PS51677"/>
    </source>
</evidence>
<dbReference type="PROSITE" id="PS51677">
    <property type="entry name" value="NODB"/>
    <property type="match status" value="1"/>
</dbReference>
<name>A0ABV5J086_9BACT</name>
<dbReference type="Gene3D" id="3.20.20.370">
    <property type="entry name" value="Glycoside hydrolase/deacetylase"/>
    <property type="match status" value="1"/>
</dbReference>
<dbReference type="EMBL" id="JBHMEW010000005">
    <property type="protein sequence ID" value="MFB9210223.1"/>
    <property type="molecule type" value="Genomic_DNA"/>
</dbReference>
<keyword evidence="5" id="KW-1185">Reference proteome</keyword>
<organism evidence="4 5">
    <name type="scientific">Echinicola jeungdonensis</name>
    <dbReference type="NCBI Taxonomy" id="709343"/>
    <lineage>
        <taxon>Bacteria</taxon>
        <taxon>Pseudomonadati</taxon>
        <taxon>Bacteroidota</taxon>
        <taxon>Cytophagia</taxon>
        <taxon>Cytophagales</taxon>
        <taxon>Cyclobacteriaceae</taxon>
        <taxon>Echinicola</taxon>
    </lineage>
</organism>
<reference evidence="4 5" key="1">
    <citation type="submission" date="2024-09" db="EMBL/GenBank/DDBJ databases">
        <authorList>
            <person name="Sun Q."/>
            <person name="Mori K."/>
        </authorList>
    </citation>
    <scope>NUCLEOTIDE SEQUENCE [LARGE SCALE GENOMIC DNA]</scope>
    <source>
        <strain evidence="4 5">CECT 7682</strain>
    </source>
</reference>
<comment type="subcellular location">
    <subcellularLocation>
        <location evidence="1">Secreted</location>
    </subcellularLocation>
</comment>
<evidence type="ECO:0000313" key="4">
    <source>
        <dbReference type="EMBL" id="MFB9210223.1"/>
    </source>
</evidence>
<feature type="domain" description="NodB homology" evidence="3">
    <location>
        <begin position="82"/>
        <end position="323"/>
    </location>
</feature>
<dbReference type="Pfam" id="PF01522">
    <property type="entry name" value="Polysacc_deac_1"/>
    <property type="match status" value="1"/>
</dbReference>
<comment type="caution">
    <text evidence="4">The sequence shown here is derived from an EMBL/GenBank/DDBJ whole genome shotgun (WGS) entry which is preliminary data.</text>
</comment>
<dbReference type="InterPro" id="IPR011330">
    <property type="entry name" value="Glyco_hydro/deAcase_b/a-brl"/>
</dbReference>
<dbReference type="SUPFAM" id="SSF88713">
    <property type="entry name" value="Glycoside hydrolase/deacetylase"/>
    <property type="match status" value="1"/>
</dbReference>
<dbReference type="GO" id="GO:0016787">
    <property type="term" value="F:hydrolase activity"/>
    <property type="evidence" value="ECO:0007669"/>
    <property type="project" value="UniProtKB-KW"/>
</dbReference>
<dbReference type="Proteomes" id="UP001589654">
    <property type="component" value="Unassembled WGS sequence"/>
</dbReference>